<protein>
    <submittedName>
        <fullName evidence="1">Uncharacterized protein</fullName>
    </submittedName>
</protein>
<comment type="caution">
    <text evidence="1">The sequence shown here is derived from an EMBL/GenBank/DDBJ whole genome shotgun (WGS) entry which is preliminary data.</text>
</comment>
<proteinExistence type="predicted"/>
<accession>A0A0A2AEY6</accession>
<dbReference type="EMBL" id="JNAO01000013">
    <property type="protein sequence ID" value="KGG00458.1"/>
    <property type="molecule type" value="Genomic_DNA"/>
</dbReference>
<dbReference type="AlphaFoldDB" id="A0A0A2AEY6"/>
<organism evidence="1 2">
    <name type="scientific">Prochlorococcus marinus str. MIT 9314</name>
    <dbReference type="NCBI Taxonomy" id="167548"/>
    <lineage>
        <taxon>Bacteria</taxon>
        <taxon>Bacillati</taxon>
        <taxon>Cyanobacteriota</taxon>
        <taxon>Cyanophyceae</taxon>
        <taxon>Synechococcales</taxon>
        <taxon>Prochlorococcaceae</taxon>
        <taxon>Prochlorococcus</taxon>
    </lineage>
</organism>
<gene>
    <name evidence="1" type="ORF">EU98_1990</name>
</gene>
<reference evidence="2" key="1">
    <citation type="journal article" date="2014" name="Sci. Data">
        <title>Genomes of diverse isolates of the marine cyanobacterium Prochlorococcus.</title>
        <authorList>
            <person name="Biller S."/>
            <person name="Berube P."/>
            <person name="Thompson J."/>
            <person name="Kelly L."/>
            <person name="Roggensack S."/>
            <person name="Awad L."/>
            <person name="Roache-Johnson K."/>
            <person name="Ding H."/>
            <person name="Giovannoni S.J."/>
            <person name="Moore L.R."/>
            <person name="Chisholm S.W."/>
        </authorList>
    </citation>
    <scope>NUCLEOTIDE SEQUENCE [LARGE SCALE GENOMIC DNA]</scope>
    <source>
        <strain evidence="2">MIT 9314</strain>
    </source>
</reference>
<dbReference type="Proteomes" id="UP000030533">
    <property type="component" value="Unassembled WGS sequence"/>
</dbReference>
<dbReference type="STRING" id="167548.EU98_1990"/>
<name>A0A0A2AEY6_PROMR</name>
<sequence>MSIAKRQIDIPIKIWKLLSNEMVIRNEVPKTAIKGVNDLIFIFNF</sequence>
<evidence type="ECO:0000313" key="1">
    <source>
        <dbReference type="EMBL" id="KGG00458.1"/>
    </source>
</evidence>
<evidence type="ECO:0000313" key="2">
    <source>
        <dbReference type="Proteomes" id="UP000030533"/>
    </source>
</evidence>